<accession>A0A4Y2CPE6</accession>
<gene>
    <name evidence="1" type="ORF">AVEN_208993_1</name>
</gene>
<reference evidence="1 2" key="1">
    <citation type="journal article" date="2019" name="Sci. Rep.">
        <title>Orb-weaving spider Araneus ventricosus genome elucidates the spidroin gene catalogue.</title>
        <authorList>
            <person name="Kono N."/>
            <person name="Nakamura H."/>
            <person name="Ohtoshi R."/>
            <person name="Moran D.A.P."/>
            <person name="Shinohara A."/>
            <person name="Yoshida Y."/>
            <person name="Fujiwara M."/>
            <person name="Mori M."/>
            <person name="Tomita M."/>
            <person name="Arakawa K."/>
        </authorList>
    </citation>
    <scope>NUCLEOTIDE SEQUENCE [LARGE SCALE GENOMIC DNA]</scope>
</reference>
<protein>
    <submittedName>
        <fullName evidence="1">Uncharacterized protein</fullName>
    </submittedName>
</protein>
<dbReference type="Proteomes" id="UP000499080">
    <property type="component" value="Unassembled WGS sequence"/>
</dbReference>
<name>A0A4Y2CPE6_ARAVE</name>
<organism evidence="1 2">
    <name type="scientific">Araneus ventricosus</name>
    <name type="common">Orbweaver spider</name>
    <name type="synonym">Epeira ventricosa</name>
    <dbReference type="NCBI Taxonomy" id="182803"/>
    <lineage>
        <taxon>Eukaryota</taxon>
        <taxon>Metazoa</taxon>
        <taxon>Ecdysozoa</taxon>
        <taxon>Arthropoda</taxon>
        <taxon>Chelicerata</taxon>
        <taxon>Arachnida</taxon>
        <taxon>Araneae</taxon>
        <taxon>Araneomorphae</taxon>
        <taxon>Entelegynae</taxon>
        <taxon>Araneoidea</taxon>
        <taxon>Araneidae</taxon>
        <taxon>Araneus</taxon>
    </lineage>
</organism>
<proteinExistence type="predicted"/>
<evidence type="ECO:0000313" key="1">
    <source>
        <dbReference type="EMBL" id="GBM06311.1"/>
    </source>
</evidence>
<sequence length="93" mass="10604">MAIGSFNGFRNYGDDLTFERETRKIFTCFRRSSLCGSAVFISSFRLLYFALIKDKYIDATHDLRQAQAEVSECRSFNIKYSILESAGSGFICT</sequence>
<keyword evidence="2" id="KW-1185">Reference proteome</keyword>
<dbReference type="EMBL" id="BGPR01000226">
    <property type="protein sequence ID" value="GBM06311.1"/>
    <property type="molecule type" value="Genomic_DNA"/>
</dbReference>
<comment type="caution">
    <text evidence="1">The sequence shown here is derived from an EMBL/GenBank/DDBJ whole genome shotgun (WGS) entry which is preliminary data.</text>
</comment>
<evidence type="ECO:0000313" key="2">
    <source>
        <dbReference type="Proteomes" id="UP000499080"/>
    </source>
</evidence>
<dbReference type="AlphaFoldDB" id="A0A4Y2CPE6"/>